<accession>A0A9K3E878</accession>
<name>A0A9K3E878_HELAN</name>
<keyword evidence="1" id="KW-0547">Nucleotide-binding</keyword>
<dbReference type="Proteomes" id="UP000215914">
    <property type="component" value="Unassembled WGS sequence"/>
</dbReference>
<keyword evidence="1" id="KW-0378">Hydrolase</keyword>
<sequence length="55" mass="6380">MCITQYFAFVEERQKIHPLNTLFSKVNELKAALGPLMGRSLLYCIDACLRRYLEA</sequence>
<keyword evidence="2" id="KW-1185">Reference proteome</keyword>
<dbReference type="EC" id="3.6.4.13" evidence="1"/>
<proteinExistence type="predicted"/>
<dbReference type="Gramene" id="mRNA:HanXRQr2_Chr14g0638641">
    <property type="protein sequence ID" value="mRNA:HanXRQr2_Chr14g0638641"/>
    <property type="gene ID" value="HanXRQr2_Chr14g0638641"/>
</dbReference>
<keyword evidence="1" id="KW-0347">Helicase</keyword>
<gene>
    <name evidence="1" type="ORF">HanXRQr2_Chr14g0638641</name>
</gene>
<comment type="caution">
    <text evidence="1">The sequence shown here is derived from an EMBL/GenBank/DDBJ whole genome shotgun (WGS) entry which is preliminary data.</text>
</comment>
<organism evidence="1 2">
    <name type="scientific">Helianthus annuus</name>
    <name type="common">Common sunflower</name>
    <dbReference type="NCBI Taxonomy" id="4232"/>
    <lineage>
        <taxon>Eukaryota</taxon>
        <taxon>Viridiplantae</taxon>
        <taxon>Streptophyta</taxon>
        <taxon>Embryophyta</taxon>
        <taxon>Tracheophyta</taxon>
        <taxon>Spermatophyta</taxon>
        <taxon>Magnoliopsida</taxon>
        <taxon>eudicotyledons</taxon>
        <taxon>Gunneridae</taxon>
        <taxon>Pentapetalae</taxon>
        <taxon>asterids</taxon>
        <taxon>campanulids</taxon>
        <taxon>Asterales</taxon>
        <taxon>Asteraceae</taxon>
        <taxon>Asteroideae</taxon>
        <taxon>Heliantheae alliance</taxon>
        <taxon>Heliantheae</taxon>
        <taxon>Helianthus</taxon>
    </lineage>
</organism>
<evidence type="ECO:0000313" key="1">
    <source>
        <dbReference type="EMBL" id="KAF5768633.1"/>
    </source>
</evidence>
<dbReference type="GO" id="GO:0003724">
    <property type="term" value="F:RNA helicase activity"/>
    <property type="evidence" value="ECO:0007669"/>
    <property type="project" value="UniProtKB-EC"/>
</dbReference>
<reference evidence="1" key="1">
    <citation type="journal article" date="2017" name="Nature">
        <title>The sunflower genome provides insights into oil metabolism, flowering and Asterid evolution.</title>
        <authorList>
            <person name="Badouin H."/>
            <person name="Gouzy J."/>
            <person name="Grassa C.J."/>
            <person name="Murat F."/>
            <person name="Staton S.E."/>
            <person name="Cottret L."/>
            <person name="Lelandais-Briere C."/>
            <person name="Owens G.L."/>
            <person name="Carrere S."/>
            <person name="Mayjonade B."/>
            <person name="Legrand L."/>
            <person name="Gill N."/>
            <person name="Kane N.C."/>
            <person name="Bowers J.E."/>
            <person name="Hubner S."/>
            <person name="Bellec A."/>
            <person name="Berard A."/>
            <person name="Berges H."/>
            <person name="Blanchet N."/>
            <person name="Boniface M.C."/>
            <person name="Brunel D."/>
            <person name="Catrice O."/>
            <person name="Chaidir N."/>
            <person name="Claudel C."/>
            <person name="Donnadieu C."/>
            <person name="Faraut T."/>
            <person name="Fievet G."/>
            <person name="Helmstetter N."/>
            <person name="King M."/>
            <person name="Knapp S.J."/>
            <person name="Lai Z."/>
            <person name="Le Paslier M.C."/>
            <person name="Lippi Y."/>
            <person name="Lorenzon L."/>
            <person name="Mandel J.R."/>
            <person name="Marage G."/>
            <person name="Marchand G."/>
            <person name="Marquand E."/>
            <person name="Bret-Mestries E."/>
            <person name="Morien E."/>
            <person name="Nambeesan S."/>
            <person name="Nguyen T."/>
            <person name="Pegot-Espagnet P."/>
            <person name="Pouilly N."/>
            <person name="Raftis F."/>
            <person name="Sallet E."/>
            <person name="Schiex T."/>
            <person name="Thomas J."/>
            <person name="Vandecasteele C."/>
            <person name="Vares D."/>
            <person name="Vear F."/>
            <person name="Vautrin S."/>
            <person name="Crespi M."/>
            <person name="Mangin B."/>
            <person name="Burke J.M."/>
            <person name="Salse J."/>
            <person name="Munos S."/>
            <person name="Vincourt P."/>
            <person name="Rieseberg L.H."/>
            <person name="Langlade N.B."/>
        </authorList>
    </citation>
    <scope>NUCLEOTIDE SEQUENCE</scope>
    <source>
        <tissue evidence="1">Leaves</tissue>
    </source>
</reference>
<dbReference type="AlphaFoldDB" id="A0A9K3E878"/>
<reference evidence="1" key="2">
    <citation type="submission" date="2020-06" db="EMBL/GenBank/DDBJ databases">
        <title>Helianthus annuus Genome sequencing and assembly Release 2.</title>
        <authorList>
            <person name="Gouzy J."/>
            <person name="Langlade N."/>
            <person name="Munos S."/>
        </authorList>
    </citation>
    <scope>NUCLEOTIDE SEQUENCE</scope>
    <source>
        <tissue evidence="1">Leaves</tissue>
    </source>
</reference>
<keyword evidence="1" id="KW-0067">ATP-binding</keyword>
<protein>
    <submittedName>
        <fullName evidence="1">RNA helicase</fullName>
        <ecNumber evidence="1">3.6.4.13</ecNumber>
    </submittedName>
</protein>
<evidence type="ECO:0000313" key="2">
    <source>
        <dbReference type="Proteomes" id="UP000215914"/>
    </source>
</evidence>
<dbReference type="GO" id="GO:0016787">
    <property type="term" value="F:hydrolase activity"/>
    <property type="evidence" value="ECO:0007669"/>
    <property type="project" value="UniProtKB-KW"/>
</dbReference>
<dbReference type="EMBL" id="MNCJ02000329">
    <property type="protein sequence ID" value="KAF5768633.1"/>
    <property type="molecule type" value="Genomic_DNA"/>
</dbReference>